<evidence type="ECO:0000313" key="1">
    <source>
        <dbReference type="EMBL" id="KAK2948274.1"/>
    </source>
</evidence>
<dbReference type="Proteomes" id="UP001281761">
    <property type="component" value="Unassembled WGS sequence"/>
</dbReference>
<sequence>MLLLLPLTSTSSSGTMEFSNIALMSYSTRPESPMLLSFLFAHKQNRTQFGGQIGTLESLEILEEPGPNADKFSKDGLVLR</sequence>
<accession>A0ABQ9X9A9</accession>
<proteinExistence type="predicted"/>
<dbReference type="EMBL" id="JARBJD010000180">
    <property type="protein sequence ID" value="KAK2948274.1"/>
    <property type="molecule type" value="Genomic_DNA"/>
</dbReference>
<name>A0ABQ9X9A9_9EUKA</name>
<comment type="caution">
    <text evidence="1">The sequence shown here is derived from an EMBL/GenBank/DDBJ whole genome shotgun (WGS) entry which is preliminary data.</text>
</comment>
<keyword evidence="2" id="KW-1185">Reference proteome</keyword>
<reference evidence="1 2" key="1">
    <citation type="journal article" date="2022" name="bioRxiv">
        <title>Genomics of Preaxostyla Flagellates Illuminates Evolutionary Transitions and the Path Towards Mitochondrial Loss.</title>
        <authorList>
            <person name="Novak L.V.F."/>
            <person name="Treitli S.C."/>
            <person name="Pyrih J."/>
            <person name="Halakuc P."/>
            <person name="Pipaliya S.V."/>
            <person name="Vacek V."/>
            <person name="Brzon O."/>
            <person name="Soukal P."/>
            <person name="Eme L."/>
            <person name="Dacks J.B."/>
            <person name="Karnkowska A."/>
            <person name="Elias M."/>
            <person name="Hampl V."/>
        </authorList>
    </citation>
    <scope>NUCLEOTIDE SEQUENCE [LARGE SCALE GENOMIC DNA]</scope>
    <source>
        <strain evidence="1">NAU3</strain>
        <tissue evidence="1">Gut</tissue>
    </source>
</reference>
<evidence type="ECO:0000313" key="2">
    <source>
        <dbReference type="Proteomes" id="UP001281761"/>
    </source>
</evidence>
<gene>
    <name evidence="1" type="ORF">BLNAU_16810</name>
</gene>
<organism evidence="1 2">
    <name type="scientific">Blattamonas nauphoetae</name>
    <dbReference type="NCBI Taxonomy" id="2049346"/>
    <lineage>
        <taxon>Eukaryota</taxon>
        <taxon>Metamonada</taxon>
        <taxon>Preaxostyla</taxon>
        <taxon>Oxymonadida</taxon>
        <taxon>Blattamonas</taxon>
    </lineage>
</organism>
<protein>
    <submittedName>
        <fullName evidence="1">Uncharacterized protein</fullName>
    </submittedName>
</protein>